<dbReference type="InterPro" id="IPR056024">
    <property type="entry name" value="DUF7605"/>
</dbReference>
<dbReference type="Pfam" id="PF00350">
    <property type="entry name" value="Dynamin_N"/>
    <property type="match status" value="1"/>
</dbReference>
<gene>
    <name evidence="5" type="ORF">FIESC28_03952</name>
</gene>
<feature type="region of interest" description="Disordered" evidence="2">
    <location>
        <begin position="1"/>
        <end position="25"/>
    </location>
</feature>
<feature type="domain" description="DUF7605" evidence="4">
    <location>
        <begin position="730"/>
        <end position="909"/>
    </location>
</feature>
<keyword evidence="6" id="KW-1185">Reference proteome</keyword>
<feature type="coiled-coil region" evidence="1">
    <location>
        <begin position="509"/>
        <end position="543"/>
    </location>
</feature>
<proteinExistence type="predicted"/>
<evidence type="ECO:0000259" key="4">
    <source>
        <dbReference type="Pfam" id="PF24564"/>
    </source>
</evidence>
<evidence type="ECO:0000313" key="6">
    <source>
        <dbReference type="Proteomes" id="UP000253153"/>
    </source>
</evidence>
<sequence>MEAGGRALPKPIKREASPGFDAGTDSAISKRQCDEASGIVHPQIQFPWQTCRDLDDVERLKIKEKAVRQARKNCLRISRLLKGTMEQLKQRQDAKYSVMMGENIIKQWCNDYGEYYSEYLMLLETLTNIRKDKLCKSKNKLEILVGVEGPTGAGKSSFLGCLLGIPELFPAGQEAASTAVVGKVSWNYSSNCHDKFRATIVFRKKAEVENDLVSLLLEINRSAALEDSDFGEEDDSIEGLIAAKIESKERIDYELPKVKAVWGLDKHGVVELAQQHSDERTYSEIVASILETNPDALQYLDAGEEMVSSGTAIELANIIKPFLDSTSQSNGDGNRWSTWPLVKEVQIYAKADILKSGITLVDLPGCGDAVASRSDIAQKFARRLDVRMVVSPIIRMADEKQAQTLMQNGFEQAQMRISGKLDGNGFAVVGSKIDDLKVDTYINDCMDLRDDVELRKSQTRLHALIKKQADLKSKQSLLKETSKKAKSAERGAAKQLASTLRKPAFSHKLKELEAKRDKTAMDSDEADKALEQNENRLERATQEILYLKHFIHHRAISTRNRRVMSNIRTSLARNLEDKDDRKKPVQSQGELDFFLPIFPVSTRAFWELEDSQKAMDGFPTPKFTGVPAVKQWLHRATMSKREKHLDESLDGYQSLITMMRTYSQPTGHDGEFTFTRQDVEHALAATHETFEHRLGQTLAAASYRIDKLNPLKKKDKAMKRFIAEAETIVSKWGKKFPDDADNDAKITWNTYGANISRKGTAWTTKGNPPIRYSWMENLASPVVESISKDWDAQMNKELPKLKSLMMAYFSLTWTQYLDQLHEVLRSKVPSLGHRFSIIRPNLDRSQRATETKILGTLNDLSQKTSNVVFDAVNYLNQEMRSTFQAALTITGKKSFANRKHLILSKVQNDVQPMCKEMIKRLEDGLAERKAVVPDQLRKIAGEAIAGVQRQLSFLVNNLVENSRHDLEMRAKKSEVQKTIRDMIAKWENDWTEKGNLGSHILDEDLSIPDMIPKPDFEYSDVEEDEEEQLEEDTMSVDEDEIDDISVEDDDPNDKDFICGR</sequence>
<dbReference type="Proteomes" id="UP000253153">
    <property type="component" value="Unassembled WGS sequence"/>
</dbReference>
<protein>
    <recommendedName>
        <fullName evidence="7">Nuclear GTPase SLIP-GC</fullName>
    </recommendedName>
</protein>
<dbReference type="PANTHER" id="PTHR36681">
    <property type="entry name" value="NUCLEAR GTPASE, GERMINAL CENTER-ASSOCIATED, TANDEM DUPLICATE 3"/>
    <property type="match status" value="1"/>
</dbReference>
<dbReference type="RefSeq" id="XP_031017801.1">
    <property type="nucleotide sequence ID" value="XM_031158101.1"/>
</dbReference>
<evidence type="ECO:0000256" key="1">
    <source>
        <dbReference type="SAM" id="Coils"/>
    </source>
</evidence>
<evidence type="ECO:0000256" key="2">
    <source>
        <dbReference type="SAM" id="MobiDB-lite"/>
    </source>
</evidence>
<dbReference type="AlphaFoldDB" id="A0A366S3G3"/>
<name>A0A366S3G3_9HYPO</name>
<dbReference type="InterPro" id="IPR027417">
    <property type="entry name" value="P-loop_NTPase"/>
</dbReference>
<dbReference type="InterPro" id="IPR045063">
    <property type="entry name" value="Dynamin_N"/>
</dbReference>
<feature type="domain" description="Dynamin N-terminal" evidence="3">
    <location>
        <begin position="146"/>
        <end position="408"/>
    </location>
</feature>
<dbReference type="PANTHER" id="PTHR36681:SF3">
    <property type="entry name" value="NUCLEAR GTPASE, GERMINAL CENTER-ASSOCIATED, TANDEM DUPLICATE 3"/>
    <property type="match status" value="1"/>
</dbReference>
<dbReference type="SUPFAM" id="SSF52540">
    <property type="entry name" value="P-loop containing nucleoside triphosphate hydrolases"/>
    <property type="match status" value="1"/>
</dbReference>
<evidence type="ECO:0008006" key="7">
    <source>
        <dbReference type="Google" id="ProtNLM"/>
    </source>
</evidence>
<dbReference type="OrthoDB" id="3598281at2759"/>
<evidence type="ECO:0000313" key="5">
    <source>
        <dbReference type="EMBL" id="RBR23210.1"/>
    </source>
</evidence>
<dbReference type="Gene3D" id="3.40.50.300">
    <property type="entry name" value="P-loop containing nucleotide triphosphate hydrolases"/>
    <property type="match status" value="1"/>
</dbReference>
<keyword evidence="1" id="KW-0175">Coiled coil</keyword>
<dbReference type="Pfam" id="PF24564">
    <property type="entry name" value="DUF7605"/>
    <property type="match status" value="1"/>
</dbReference>
<accession>A0A366S3G3</accession>
<dbReference type="GeneID" id="41993397"/>
<comment type="caution">
    <text evidence="5">The sequence shown here is derived from an EMBL/GenBank/DDBJ whole genome shotgun (WGS) entry which is preliminary data.</text>
</comment>
<feature type="compositionally biased region" description="Acidic residues" evidence="2">
    <location>
        <begin position="1017"/>
        <end position="1052"/>
    </location>
</feature>
<reference evidence="5 6" key="1">
    <citation type="submission" date="2018-06" db="EMBL/GenBank/DDBJ databases">
        <title>Fusarium incarnatum-equiseti species complex species 28.</title>
        <authorList>
            <person name="Gardiner D.M."/>
        </authorList>
    </citation>
    <scope>NUCLEOTIDE SEQUENCE [LARGE SCALE GENOMIC DNA]</scope>
    <source>
        <strain evidence="5 6">FIESC_28</strain>
    </source>
</reference>
<organism evidence="5 6">
    <name type="scientific">Fusarium coffeatum</name>
    <dbReference type="NCBI Taxonomy" id="231269"/>
    <lineage>
        <taxon>Eukaryota</taxon>
        <taxon>Fungi</taxon>
        <taxon>Dikarya</taxon>
        <taxon>Ascomycota</taxon>
        <taxon>Pezizomycotina</taxon>
        <taxon>Sordariomycetes</taxon>
        <taxon>Hypocreomycetidae</taxon>
        <taxon>Hypocreales</taxon>
        <taxon>Nectriaceae</taxon>
        <taxon>Fusarium</taxon>
        <taxon>Fusarium incarnatum-equiseti species complex</taxon>
    </lineage>
</organism>
<evidence type="ECO:0000259" key="3">
    <source>
        <dbReference type="Pfam" id="PF00350"/>
    </source>
</evidence>
<feature type="region of interest" description="Disordered" evidence="2">
    <location>
        <begin position="1012"/>
        <end position="1060"/>
    </location>
</feature>
<dbReference type="EMBL" id="QKXC01000079">
    <property type="protein sequence ID" value="RBR23210.1"/>
    <property type="molecule type" value="Genomic_DNA"/>
</dbReference>